<evidence type="ECO:0000313" key="2">
    <source>
        <dbReference type="Proteomes" id="UP000001732"/>
    </source>
</evidence>
<protein>
    <recommendedName>
        <fullName evidence="3">NIF3 family protein</fullName>
    </recommendedName>
</protein>
<proteinExistence type="predicted"/>
<organism evidence="1 2">
    <name type="scientific">Coprothermobacter proteolyticus (strain ATCC 35245 / DSM 5265 / OCM 4 / BT)</name>
    <dbReference type="NCBI Taxonomy" id="309798"/>
    <lineage>
        <taxon>Bacteria</taxon>
        <taxon>Pseudomonadati</taxon>
        <taxon>Coprothermobacterota</taxon>
        <taxon>Coprothermobacteria</taxon>
        <taxon>Coprothermobacterales</taxon>
        <taxon>Coprothermobacteraceae</taxon>
        <taxon>Coprothermobacter</taxon>
    </lineage>
</organism>
<dbReference type="InterPro" id="IPR036069">
    <property type="entry name" value="DUF34/NIF3_sf"/>
</dbReference>
<dbReference type="SUPFAM" id="SSF102705">
    <property type="entry name" value="NIF3 (NGG1p interacting factor 3)-like"/>
    <property type="match status" value="1"/>
</dbReference>
<dbReference type="EMBL" id="CP001145">
    <property type="protein sequence ID" value="ACI17641.1"/>
    <property type="molecule type" value="Genomic_DNA"/>
</dbReference>
<evidence type="ECO:0008006" key="3">
    <source>
        <dbReference type="Google" id="ProtNLM"/>
    </source>
</evidence>
<accession>B5Y9A2</accession>
<reference evidence="2" key="1">
    <citation type="submission" date="2008-08" db="EMBL/GenBank/DDBJ databases">
        <title>The complete genome sequence of Coprothermobacter proteolyticus strain ATCC 5245 / DSM 5265 / BT.</title>
        <authorList>
            <person name="Dodson R.J."/>
            <person name="Durkin A.S."/>
            <person name="Wu M."/>
            <person name="Eisen J."/>
            <person name="Sutton G."/>
        </authorList>
    </citation>
    <scope>NUCLEOTIDE SEQUENCE [LARGE SCALE GENOMIC DNA]</scope>
    <source>
        <strain evidence="2">ATCC 35245 / DSM 5265 / OCM 4 / BT</strain>
    </source>
</reference>
<gene>
    <name evidence="1" type="ordered locus">COPRO5265_1031</name>
</gene>
<keyword evidence="2" id="KW-1185">Reference proteome</keyword>
<dbReference type="eggNOG" id="COG0327">
    <property type="taxonomic scope" value="Bacteria"/>
</dbReference>
<dbReference type="KEGG" id="cpo:COPRO5265_1031"/>
<dbReference type="AlphaFoldDB" id="B5Y9A2"/>
<evidence type="ECO:0000313" key="1">
    <source>
        <dbReference type="EMBL" id="ACI17641.1"/>
    </source>
</evidence>
<sequence length="270" mass="30379">MMTTQEIMELAMEMSQLEVEPADSGIYVEGQGIKNVFFGIDIGVEELLWARQQGFDLVIAHHPPNAALRYEDIYKRHATFMMQAGIPAEEAHSAIADKLVDLHIQSKTENFTRVVGMAKLLNMPFMNIHAPIDEITRKTLQKTIDDMLPATVSDIVHEMNQIDPFPHSPVKVEAIMGDPQQKVDRLPVLIGAFTNGGYHIAKVWFDHGFPGVVYMHIAPQEFQKLKVDFPDRVLVLTGHMPGDYVGALIFLRELKKRGINVVSVGFHELI</sequence>
<dbReference type="RefSeq" id="WP_012544293.1">
    <property type="nucleotide sequence ID" value="NC_011295.1"/>
</dbReference>
<dbReference type="Proteomes" id="UP000001732">
    <property type="component" value="Chromosome"/>
</dbReference>
<dbReference type="STRING" id="309798.COPRO5265_1031"/>
<reference evidence="1 2" key="2">
    <citation type="journal article" date="2014" name="Genome Announc.">
        <title>Complete Genome Sequence of Coprothermobacter proteolyticus DSM 5265.</title>
        <authorList>
            <person name="Alexiev A."/>
            <person name="Coil D.A."/>
            <person name="Badger J.H."/>
            <person name="Enticknap J."/>
            <person name="Ward N."/>
            <person name="Robb F.T."/>
            <person name="Eisen J.A."/>
        </authorList>
    </citation>
    <scope>NUCLEOTIDE SEQUENCE [LARGE SCALE GENOMIC DNA]</scope>
    <source>
        <strain evidence="2">ATCC 35245 / DSM 5265 / OCM 4 / BT</strain>
    </source>
</reference>
<dbReference type="HOGENOM" id="CLU_075763_0_0_9"/>
<name>B5Y9A2_COPPD</name>